<name>A0A7R9K5Z6_TIMGE</name>
<dbReference type="AlphaFoldDB" id="A0A7R9K5Z6"/>
<evidence type="ECO:0000313" key="1">
    <source>
        <dbReference type="EMBL" id="CAD7603030.1"/>
    </source>
</evidence>
<accession>A0A7R9K5Z6</accession>
<organism evidence="1">
    <name type="scientific">Timema genevievae</name>
    <name type="common">Walking stick</name>
    <dbReference type="NCBI Taxonomy" id="629358"/>
    <lineage>
        <taxon>Eukaryota</taxon>
        <taxon>Metazoa</taxon>
        <taxon>Ecdysozoa</taxon>
        <taxon>Arthropoda</taxon>
        <taxon>Hexapoda</taxon>
        <taxon>Insecta</taxon>
        <taxon>Pterygota</taxon>
        <taxon>Neoptera</taxon>
        <taxon>Polyneoptera</taxon>
        <taxon>Phasmatodea</taxon>
        <taxon>Timematodea</taxon>
        <taxon>Timematoidea</taxon>
        <taxon>Timematidae</taxon>
        <taxon>Timema</taxon>
    </lineage>
</organism>
<gene>
    <name evidence="1" type="ORF">TGEB3V08_LOCUS8599</name>
</gene>
<sequence>MFCCRAPICRELHSSSYSRTIPDREALSALYFVTGSGLCSHKF</sequence>
<proteinExistence type="predicted"/>
<dbReference type="EMBL" id="OE843394">
    <property type="protein sequence ID" value="CAD7603030.1"/>
    <property type="molecule type" value="Genomic_DNA"/>
</dbReference>
<protein>
    <submittedName>
        <fullName evidence="1">Uncharacterized protein</fullName>
    </submittedName>
</protein>
<reference evidence="1" key="1">
    <citation type="submission" date="2020-11" db="EMBL/GenBank/DDBJ databases">
        <authorList>
            <person name="Tran Van P."/>
        </authorList>
    </citation>
    <scope>NUCLEOTIDE SEQUENCE</scope>
</reference>